<keyword evidence="1" id="KW-0472">Membrane</keyword>
<proteinExistence type="predicted"/>
<organism evidence="2 3">
    <name type="scientific">Nonlabens ulvanivorans</name>
    <name type="common">Persicivirga ulvanivorans</name>
    <dbReference type="NCBI Taxonomy" id="906888"/>
    <lineage>
        <taxon>Bacteria</taxon>
        <taxon>Pseudomonadati</taxon>
        <taxon>Bacteroidota</taxon>
        <taxon>Flavobacteriia</taxon>
        <taxon>Flavobacteriales</taxon>
        <taxon>Flavobacteriaceae</taxon>
        <taxon>Nonlabens</taxon>
    </lineage>
</organism>
<accession>A0A090QGB5</accession>
<reference evidence="2 3" key="1">
    <citation type="journal article" date="2014" name="Genome Announc.">
        <title>Draft Genome Sequences of Marine Flavobacterium Nonlabens Strains NR17, NR24, NR27, NR32, NR33, and Ara13.</title>
        <authorList>
            <person name="Nakanishi M."/>
            <person name="Meirelles P."/>
            <person name="Suzuki R."/>
            <person name="Takatani N."/>
            <person name="Mino S."/>
            <person name="Suda W."/>
            <person name="Oshima K."/>
            <person name="Hattori M."/>
            <person name="Ohkuma M."/>
            <person name="Hosokawa M."/>
            <person name="Miyashita K."/>
            <person name="Thompson F.L."/>
            <person name="Niwa A."/>
            <person name="Sawabe T."/>
            <person name="Sawabe T."/>
        </authorList>
    </citation>
    <scope>NUCLEOTIDE SEQUENCE [LARGE SCALE GENOMIC DNA]</scope>
    <source>
        <strain evidence="3">JCM19314</strain>
    </source>
</reference>
<evidence type="ECO:0000313" key="3">
    <source>
        <dbReference type="Proteomes" id="UP000029226"/>
    </source>
</evidence>
<evidence type="ECO:0000313" key="2">
    <source>
        <dbReference type="EMBL" id="GAL00834.1"/>
    </source>
</evidence>
<keyword evidence="1" id="KW-1133">Transmembrane helix</keyword>
<keyword evidence="1" id="KW-0812">Transmembrane</keyword>
<name>A0A090QGB5_NONUL</name>
<gene>
    <name evidence="2" type="ORF">JCM19314_60</name>
</gene>
<sequence>MKMTFLKTLLRTILILVGVAFIGFLIVVDVVDRGQYYSRYIPEDELEEFYLYKTPAQQKEAFQENFGSGKYRFPRDEVNKVKLLKNDFLISRLTSTTVSEKDKNRLLEFFNNPDNFDWSETTWDIKESEYILRFYNSGNKEIGKIWLCLEGCGMTKSEPFSPNMKYGAMSSIGKARLKTILDRI</sequence>
<dbReference type="AlphaFoldDB" id="A0A090QGB5"/>
<dbReference type="Proteomes" id="UP000029226">
    <property type="component" value="Unassembled WGS sequence"/>
</dbReference>
<protein>
    <submittedName>
        <fullName evidence="2">Uncharacterized protein</fullName>
    </submittedName>
</protein>
<comment type="caution">
    <text evidence="2">The sequence shown here is derived from an EMBL/GenBank/DDBJ whole genome shotgun (WGS) entry which is preliminary data.</text>
</comment>
<feature type="transmembrane region" description="Helical" evidence="1">
    <location>
        <begin position="12"/>
        <end position="31"/>
    </location>
</feature>
<dbReference type="EMBL" id="BBMM01000007">
    <property type="protein sequence ID" value="GAL00834.1"/>
    <property type="molecule type" value="Genomic_DNA"/>
</dbReference>
<evidence type="ECO:0000256" key="1">
    <source>
        <dbReference type="SAM" id="Phobius"/>
    </source>
</evidence>